<sequence length="82" mass="8694">MGNVKYMIPPLQKGNVAASQVVPASQVVRSGETLRNAAHAPRGATYNAVATPVGPRALILGQHKSRLQSLLTAMVYDDRGII</sequence>
<dbReference type="AlphaFoldDB" id="A0A9D4RZY3"/>
<name>A0A9D4RZY3_DREPO</name>
<dbReference type="EMBL" id="JAIWYP010000001">
    <property type="protein sequence ID" value="KAH3887369.1"/>
    <property type="molecule type" value="Genomic_DNA"/>
</dbReference>
<organism evidence="1 2">
    <name type="scientific">Dreissena polymorpha</name>
    <name type="common">Zebra mussel</name>
    <name type="synonym">Mytilus polymorpha</name>
    <dbReference type="NCBI Taxonomy" id="45954"/>
    <lineage>
        <taxon>Eukaryota</taxon>
        <taxon>Metazoa</taxon>
        <taxon>Spiralia</taxon>
        <taxon>Lophotrochozoa</taxon>
        <taxon>Mollusca</taxon>
        <taxon>Bivalvia</taxon>
        <taxon>Autobranchia</taxon>
        <taxon>Heteroconchia</taxon>
        <taxon>Euheterodonta</taxon>
        <taxon>Imparidentia</taxon>
        <taxon>Neoheterodontei</taxon>
        <taxon>Myida</taxon>
        <taxon>Dreissenoidea</taxon>
        <taxon>Dreissenidae</taxon>
        <taxon>Dreissena</taxon>
    </lineage>
</organism>
<reference evidence="1" key="2">
    <citation type="submission" date="2020-11" db="EMBL/GenBank/DDBJ databases">
        <authorList>
            <person name="McCartney M.A."/>
            <person name="Auch B."/>
            <person name="Kono T."/>
            <person name="Mallez S."/>
            <person name="Becker A."/>
            <person name="Gohl D.M."/>
            <person name="Silverstein K.A.T."/>
            <person name="Koren S."/>
            <person name="Bechman K.B."/>
            <person name="Herman A."/>
            <person name="Abrahante J.E."/>
            <person name="Garbe J."/>
        </authorList>
    </citation>
    <scope>NUCLEOTIDE SEQUENCE</scope>
    <source>
        <strain evidence="1">Duluth1</strain>
        <tissue evidence="1">Whole animal</tissue>
    </source>
</reference>
<proteinExistence type="predicted"/>
<dbReference type="Proteomes" id="UP000828390">
    <property type="component" value="Unassembled WGS sequence"/>
</dbReference>
<protein>
    <submittedName>
        <fullName evidence="1">Uncharacterized protein</fullName>
    </submittedName>
</protein>
<reference evidence="1" key="1">
    <citation type="journal article" date="2019" name="bioRxiv">
        <title>The Genome of the Zebra Mussel, Dreissena polymorpha: A Resource for Invasive Species Research.</title>
        <authorList>
            <person name="McCartney M.A."/>
            <person name="Auch B."/>
            <person name="Kono T."/>
            <person name="Mallez S."/>
            <person name="Zhang Y."/>
            <person name="Obille A."/>
            <person name="Becker A."/>
            <person name="Abrahante J.E."/>
            <person name="Garbe J."/>
            <person name="Badalamenti J.P."/>
            <person name="Herman A."/>
            <person name="Mangelson H."/>
            <person name="Liachko I."/>
            <person name="Sullivan S."/>
            <person name="Sone E.D."/>
            <person name="Koren S."/>
            <person name="Silverstein K.A.T."/>
            <person name="Beckman K.B."/>
            <person name="Gohl D.M."/>
        </authorList>
    </citation>
    <scope>NUCLEOTIDE SEQUENCE</scope>
    <source>
        <strain evidence="1">Duluth1</strain>
        <tissue evidence="1">Whole animal</tissue>
    </source>
</reference>
<evidence type="ECO:0000313" key="2">
    <source>
        <dbReference type="Proteomes" id="UP000828390"/>
    </source>
</evidence>
<keyword evidence="2" id="KW-1185">Reference proteome</keyword>
<accession>A0A9D4RZY3</accession>
<gene>
    <name evidence="1" type="ORF">DPMN_011385</name>
</gene>
<comment type="caution">
    <text evidence="1">The sequence shown here is derived from an EMBL/GenBank/DDBJ whole genome shotgun (WGS) entry which is preliminary data.</text>
</comment>
<evidence type="ECO:0000313" key="1">
    <source>
        <dbReference type="EMBL" id="KAH3887369.1"/>
    </source>
</evidence>